<keyword evidence="3" id="KW-1185">Reference proteome</keyword>
<feature type="compositionally biased region" description="Pro residues" evidence="1">
    <location>
        <begin position="273"/>
        <end position="284"/>
    </location>
</feature>
<gene>
    <name evidence="2" type="ORF">H072_5269</name>
</gene>
<dbReference type="EMBL" id="AQGS01000272">
    <property type="protein sequence ID" value="EPS40842.1"/>
    <property type="molecule type" value="Genomic_DNA"/>
</dbReference>
<name>S8BZW1_DACHA</name>
<sequence length="688" mass="77471">MTKVFMDQTQAYPGESPTKHIDARLRALRYSGDLSPSVMELPSVVNSTCHPPIVQKDMDIEEMLMGNLSIEDARRLNIQFSPAATPSPIPAYVPLSDTGVPLLPPFESGDEWWRTGNTPPVPPLEYERIHITTPPPPSHDYLTASYPSPPPLLPLSYTGFPPPQELLEFYMGDSTPPPPLPLFFNRQLNANLPPAPPPPTPPEGIKYGFLSPLLSPGLPTDAHTPTSPLSSLSEIFSRILTRNPLQVSQQPLVPPHPPPPPQPIAFGEWKVTDPPPPPVLPLPSKPEDTNSMPSPSRSPAPLPPKSPIPAKIQRTRQAKPRQFIISDSPSPFLRLPRELRDQIYTLVLSFDTPKIPQASANPDFMSEYKHLSLDLSLLRACRQVHDEAAEIFYGHNTFVIRVVTQIEAKHVKVNWMAPWESLGYYYTIGIRPSEVVISGEDSSEDMNVIEEGTGDLRLPSRYRPLIRRLRIDIEDFRKEVFFLPKSNLQCRRFSDQSSQMMLIPLAERLKPILEAPGEKLKVHINIISTLLTPEQHLWEPCYTVKILERRRKIVAFANGIKMTDGANLAEGIGKVGALMQTFYQEMVRTAWPFTTGAWGYEIKMPYALDRTVFYSTDFILNKCNKIPGFDESDREVLRKLVLPDKYCWALRGGRLVAWNGKLGKSTVRSGEDEEPLFDHRYDGIPSMY</sequence>
<organism evidence="2 3">
    <name type="scientific">Dactylellina haptotyla (strain CBS 200.50)</name>
    <name type="common">Nematode-trapping fungus</name>
    <name type="synonym">Monacrosporium haptotylum</name>
    <dbReference type="NCBI Taxonomy" id="1284197"/>
    <lineage>
        <taxon>Eukaryota</taxon>
        <taxon>Fungi</taxon>
        <taxon>Dikarya</taxon>
        <taxon>Ascomycota</taxon>
        <taxon>Pezizomycotina</taxon>
        <taxon>Orbiliomycetes</taxon>
        <taxon>Orbiliales</taxon>
        <taxon>Orbiliaceae</taxon>
        <taxon>Dactylellina</taxon>
    </lineage>
</organism>
<comment type="caution">
    <text evidence="2">The sequence shown here is derived from an EMBL/GenBank/DDBJ whole genome shotgun (WGS) entry which is preliminary data.</text>
</comment>
<feature type="compositionally biased region" description="Pro residues" evidence="1">
    <location>
        <begin position="252"/>
        <end position="263"/>
    </location>
</feature>
<evidence type="ECO:0000256" key="1">
    <source>
        <dbReference type="SAM" id="MobiDB-lite"/>
    </source>
</evidence>
<dbReference type="InterPro" id="IPR038883">
    <property type="entry name" value="AN11006-like"/>
</dbReference>
<feature type="region of interest" description="Disordered" evidence="1">
    <location>
        <begin position="247"/>
        <end position="321"/>
    </location>
</feature>
<dbReference type="HOGENOM" id="CLU_400090_0_0_1"/>
<dbReference type="OMA" id="NERRYAN"/>
<evidence type="ECO:0000313" key="2">
    <source>
        <dbReference type="EMBL" id="EPS40842.1"/>
    </source>
</evidence>
<dbReference type="PANTHER" id="PTHR42085:SF1">
    <property type="entry name" value="F-BOX DOMAIN-CONTAINING PROTEIN"/>
    <property type="match status" value="1"/>
</dbReference>
<proteinExistence type="predicted"/>
<protein>
    <submittedName>
        <fullName evidence="2">Uncharacterized protein</fullName>
    </submittedName>
</protein>
<reference evidence="2 3" key="1">
    <citation type="journal article" date="2013" name="PLoS Genet.">
        <title>Genomic mechanisms accounting for the adaptation to parasitism in nematode-trapping fungi.</title>
        <authorList>
            <person name="Meerupati T."/>
            <person name="Andersson K.M."/>
            <person name="Friman E."/>
            <person name="Kumar D."/>
            <person name="Tunlid A."/>
            <person name="Ahren D."/>
        </authorList>
    </citation>
    <scope>NUCLEOTIDE SEQUENCE [LARGE SCALE GENOMIC DNA]</scope>
    <source>
        <strain evidence="2 3">CBS 200.50</strain>
    </source>
</reference>
<feature type="compositionally biased region" description="Pro residues" evidence="1">
    <location>
        <begin position="296"/>
        <end position="307"/>
    </location>
</feature>
<dbReference type="Proteomes" id="UP000015100">
    <property type="component" value="Unassembled WGS sequence"/>
</dbReference>
<accession>S8BZW1</accession>
<dbReference type="OrthoDB" id="5384869at2759"/>
<dbReference type="PANTHER" id="PTHR42085">
    <property type="entry name" value="F-BOX DOMAIN-CONTAINING PROTEIN"/>
    <property type="match status" value="1"/>
</dbReference>
<dbReference type="STRING" id="1284197.S8BZW1"/>
<reference evidence="3" key="2">
    <citation type="submission" date="2013-04" db="EMBL/GenBank/DDBJ databases">
        <title>Genomic mechanisms accounting for the adaptation to parasitism in nematode-trapping fungi.</title>
        <authorList>
            <person name="Ahren D.G."/>
        </authorList>
    </citation>
    <scope>NUCLEOTIDE SEQUENCE [LARGE SCALE GENOMIC DNA]</scope>
    <source>
        <strain evidence="3">CBS 200.50</strain>
    </source>
</reference>
<dbReference type="AlphaFoldDB" id="S8BZW1"/>
<evidence type="ECO:0000313" key="3">
    <source>
        <dbReference type="Proteomes" id="UP000015100"/>
    </source>
</evidence>